<feature type="transmembrane region" description="Helical" evidence="7">
    <location>
        <begin position="265"/>
        <end position="285"/>
    </location>
</feature>
<comment type="subcellular location">
    <subcellularLocation>
        <location evidence="1 7">Cell membrane</location>
        <topology evidence="1 7">Multi-pass membrane protein</topology>
    </subcellularLocation>
</comment>
<reference evidence="9 10" key="1">
    <citation type="journal article" date="2015" name="Int. J. Syst. Evol. Microbiol.">
        <title>Thermococcus eurythermalis sp. nov., a conditional piezophilic hyperthermophilic archaeon with a wide temperature range isolated from an oil-immersed chimney in the Guaymas Basin.</title>
        <authorList>
            <person name="Zhao W."/>
            <person name="Zeng X."/>
            <person name="Xiao X."/>
        </authorList>
    </citation>
    <scope>NUCLEOTIDE SEQUENCE [LARGE SCALE GENOMIC DNA]</scope>
    <source>
        <strain evidence="9 10">A501</strain>
    </source>
</reference>
<dbReference type="RefSeq" id="WP_050002465.1">
    <property type="nucleotide sequence ID" value="NZ_CP008887.1"/>
</dbReference>
<keyword evidence="3" id="KW-1003">Cell membrane</keyword>
<evidence type="ECO:0000313" key="10">
    <source>
        <dbReference type="Proteomes" id="UP000029980"/>
    </source>
</evidence>
<dbReference type="PANTHER" id="PTHR30193:SF37">
    <property type="entry name" value="INNER MEMBRANE ABC TRANSPORTER PERMEASE PROTEIN YCJO"/>
    <property type="match status" value="1"/>
</dbReference>
<keyword evidence="5 7" id="KW-1133">Transmembrane helix</keyword>
<proteinExistence type="inferred from homology"/>
<dbReference type="GeneID" id="25152498"/>
<feature type="transmembrane region" description="Helical" evidence="7">
    <location>
        <begin position="7"/>
        <end position="28"/>
    </location>
</feature>
<dbReference type="InterPro" id="IPR035906">
    <property type="entry name" value="MetI-like_sf"/>
</dbReference>
<dbReference type="GO" id="GO:0055085">
    <property type="term" value="P:transmembrane transport"/>
    <property type="evidence" value="ECO:0007669"/>
    <property type="project" value="InterPro"/>
</dbReference>
<accession>A0A097QSL0</accession>
<evidence type="ECO:0000259" key="8">
    <source>
        <dbReference type="PROSITE" id="PS50928"/>
    </source>
</evidence>
<feature type="transmembrane region" description="Helical" evidence="7">
    <location>
        <begin position="160"/>
        <end position="185"/>
    </location>
</feature>
<dbReference type="Proteomes" id="UP000029980">
    <property type="component" value="Chromosome"/>
</dbReference>
<keyword evidence="2 7" id="KW-0813">Transport</keyword>
<dbReference type="Gene3D" id="1.10.3720.10">
    <property type="entry name" value="MetI-like"/>
    <property type="match status" value="1"/>
</dbReference>
<dbReference type="SUPFAM" id="SSF161098">
    <property type="entry name" value="MetI-like"/>
    <property type="match status" value="1"/>
</dbReference>
<dbReference type="Pfam" id="PF00528">
    <property type="entry name" value="BPD_transp_1"/>
    <property type="match status" value="1"/>
</dbReference>
<feature type="transmembrane region" description="Helical" evidence="7">
    <location>
        <begin position="73"/>
        <end position="97"/>
    </location>
</feature>
<comment type="similarity">
    <text evidence="7">Belongs to the binding-protein-dependent transport system permease family.</text>
</comment>
<dbReference type="GO" id="GO:0005886">
    <property type="term" value="C:plasma membrane"/>
    <property type="evidence" value="ECO:0007669"/>
    <property type="project" value="UniProtKB-SubCell"/>
</dbReference>
<dbReference type="PANTHER" id="PTHR30193">
    <property type="entry name" value="ABC TRANSPORTER PERMEASE PROTEIN"/>
    <property type="match status" value="1"/>
</dbReference>
<gene>
    <name evidence="9" type="ORF">TEU_03490</name>
</gene>
<dbReference type="AlphaFoldDB" id="A0A097QSL0"/>
<feature type="transmembrane region" description="Helical" evidence="7">
    <location>
        <begin position="109"/>
        <end position="129"/>
    </location>
</feature>
<dbReference type="KEGG" id="teu:TEU_03490"/>
<dbReference type="HOGENOM" id="CLU_016047_0_3_2"/>
<evidence type="ECO:0000256" key="2">
    <source>
        <dbReference type="ARBA" id="ARBA00022448"/>
    </source>
</evidence>
<evidence type="ECO:0000256" key="4">
    <source>
        <dbReference type="ARBA" id="ARBA00022692"/>
    </source>
</evidence>
<protein>
    <submittedName>
        <fullName evidence="9">Sugar transporter</fullName>
    </submittedName>
</protein>
<dbReference type="SUPFAM" id="SSF160964">
    <property type="entry name" value="MalF N-terminal region-like"/>
    <property type="match status" value="1"/>
</dbReference>
<sequence>MKKTTMIALFLILPGIAAFLFFNMWPILYSVYLAFTNAQLGNFPIQAPNAPPLKLVGLENFKWVLSDEKFRRAFLWTWLFVLTSVTLKVVVGVLLSLLYNSKYVKGKMIYRSLLIIPWALPLLFSVTVWKFMFDPIFGPINQVLKSLGISGPNWISDPTWGFIALNLIEVWLAYPFMVTVITAALQSIPDTLIEAAIIDGANYWQRVRHVVLPVVGKPIAFATILTSAASFQYFMVPYIYNAGLFEDKFILLYGYRKAFGASPHYGRAAAIMVIATLVLAVYMYVNVRITKLQEGAKG</sequence>
<evidence type="ECO:0000256" key="7">
    <source>
        <dbReference type="RuleBase" id="RU363032"/>
    </source>
</evidence>
<dbReference type="InterPro" id="IPR051393">
    <property type="entry name" value="ABC_transporter_permease"/>
</dbReference>
<evidence type="ECO:0000256" key="6">
    <source>
        <dbReference type="ARBA" id="ARBA00023136"/>
    </source>
</evidence>
<dbReference type="STRING" id="1505907.TEU_03490"/>
<dbReference type="EMBL" id="CP008887">
    <property type="protein sequence ID" value="AIU69485.1"/>
    <property type="molecule type" value="Genomic_DNA"/>
</dbReference>
<keyword evidence="9" id="KW-0762">Sugar transport</keyword>
<dbReference type="OrthoDB" id="18784at2157"/>
<evidence type="ECO:0000256" key="3">
    <source>
        <dbReference type="ARBA" id="ARBA00022475"/>
    </source>
</evidence>
<feature type="domain" description="ABC transmembrane type-1" evidence="8">
    <location>
        <begin position="74"/>
        <end position="286"/>
    </location>
</feature>
<feature type="transmembrane region" description="Helical" evidence="7">
    <location>
        <begin position="219"/>
        <end position="240"/>
    </location>
</feature>
<keyword evidence="4 7" id="KW-0812">Transmembrane</keyword>
<name>A0A097QSL0_9EURY</name>
<keyword evidence="10" id="KW-1185">Reference proteome</keyword>
<evidence type="ECO:0000256" key="5">
    <source>
        <dbReference type="ARBA" id="ARBA00022989"/>
    </source>
</evidence>
<dbReference type="CDD" id="cd06261">
    <property type="entry name" value="TM_PBP2"/>
    <property type="match status" value="1"/>
</dbReference>
<organism evidence="9 10">
    <name type="scientific">Thermococcus eurythermalis</name>
    <dbReference type="NCBI Taxonomy" id="1505907"/>
    <lineage>
        <taxon>Archaea</taxon>
        <taxon>Methanobacteriati</taxon>
        <taxon>Methanobacteriota</taxon>
        <taxon>Thermococci</taxon>
        <taxon>Thermococcales</taxon>
        <taxon>Thermococcaceae</taxon>
        <taxon>Thermococcus</taxon>
    </lineage>
</organism>
<keyword evidence="6 7" id="KW-0472">Membrane</keyword>
<evidence type="ECO:0000313" key="9">
    <source>
        <dbReference type="EMBL" id="AIU69485.1"/>
    </source>
</evidence>
<evidence type="ECO:0000256" key="1">
    <source>
        <dbReference type="ARBA" id="ARBA00004651"/>
    </source>
</evidence>
<dbReference type="PROSITE" id="PS50928">
    <property type="entry name" value="ABC_TM1"/>
    <property type="match status" value="1"/>
</dbReference>
<dbReference type="InterPro" id="IPR000515">
    <property type="entry name" value="MetI-like"/>
</dbReference>